<dbReference type="AlphaFoldDB" id="A0A3B4UMN1"/>
<dbReference type="PANTHER" id="PTHR45749">
    <property type="match status" value="1"/>
</dbReference>
<name>A0A3B4UMN1_SERDU</name>
<feature type="region of interest" description="Disordered" evidence="1">
    <location>
        <begin position="367"/>
        <end position="389"/>
    </location>
</feature>
<dbReference type="Pfam" id="PF14291">
    <property type="entry name" value="DUF4371"/>
    <property type="match status" value="1"/>
</dbReference>
<dbReference type="InterPro" id="IPR012337">
    <property type="entry name" value="RNaseH-like_sf"/>
</dbReference>
<feature type="domain" description="DUF4371" evidence="3">
    <location>
        <begin position="59"/>
        <end position="173"/>
    </location>
</feature>
<dbReference type="SUPFAM" id="SSF53098">
    <property type="entry name" value="Ribonuclease H-like"/>
    <property type="match status" value="1"/>
</dbReference>
<dbReference type="Ensembl" id="ENSSDUT00000019938.1">
    <property type="protein sequence ID" value="ENSSDUP00000019592.1"/>
    <property type="gene ID" value="ENSSDUG00000014286.1"/>
</dbReference>
<accession>A0A3B4UMN1</accession>
<keyword evidence="5" id="KW-1185">Reference proteome</keyword>
<dbReference type="OMA" id="TICKWAV"/>
<organism evidence="4 5">
    <name type="scientific">Seriola dumerili</name>
    <name type="common">Greater amberjack</name>
    <name type="synonym">Caranx dumerili</name>
    <dbReference type="NCBI Taxonomy" id="41447"/>
    <lineage>
        <taxon>Eukaryota</taxon>
        <taxon>Metazoa</taxon>
        <taxon>Chordata</taxon>
        <taxon>Craniata</taxon>
        <taxon>Vertebrata</taxon>
        <taxon>Euteleostomi</taxon>
        <taxon>Actinopterygii</taxon>
        <taxon>Neopterygii</taxon>
        <taxon>Teleostei</taxon>
        <taxon>Neoteleostei</taxon>
        <taxon>Acanthomorphata</taxon>
        <taxon>Carangaria</taxon>
        <taxon>Carangiformes</taxon>
        <taxon>Carangidae</taxon>
        <taxon>Seriola</taxon>
    </lineage>
</organism>
<sequence>YSNFSSSYYNTLISGSKVNQRCAIFTDSLGGKKLKQLLNVARHKTIPELQSWLACNESKWLSHDILNEMTELFAHDVLRTLIEEIKRAEFFSIIMDETADIAVKEQVSVCFRVVTECLEIEELFIGFYQTASTTGDALFDLFKDVLLRLSLPIKNCRGQCYDGASNMSGIRNGLQARVKEQEPRVLYVHCMAHVMNLVVQDVAHNIAECRNFMSLIRELITLIQNSPKRLAWFQDFQSADGPSLRPLRPTRWTVKAASLQSIASNYSALVEFLDNLSSEDKSDAGGKANGLLQHLQKFSTFFSLELMLMFFLRAETANRALQHSQLHSQKALQLIELLREDIKHLRENGFEDFWKNTTAAADVLNVEGPALPRPRKTPRRLDDGRAQSHSFQSPEAMYRQQFYQVMDTATSSLDCRFSQAAFKHMCSIEDFVTGKGDCGSIVEFHGDDLDKGRLTLHRDMFIDIAKQRGVCLKTFQDSWTLLPELTKLIRLGLTVPVTSCTSERSFSGLRRLKTYLRATMGQGRLNHLAVLNCHKNITRSRHLDAIADDFITRTAVRKNTFLLRK</sequence>
<evidence type="ECO:0000313" key="4">
    <source>
        <dbReference type="Ensembl" id="ENSSDUP00000019592.1"/>
    </source>
</evidence>
<dbReference type="InterPro" id="IPR025398">
    <property type="entry name" value="DUF4371"/>
</dbReference>
<feature type="domain" description="HAT C-terminal dimerisation" evidence="2">
    <location>
        <begin position="476"/>
        <end position="536"/>
    </location>
</feature>
<dbReference type="GeneTree" id="ENSGT00940000162068"/>
<dbReference type="Pfam" id="PF05699">
    <property type="entry name" value="Dimer_Tnp_hAT"/>
    <property type="match status" value="1"/>
</dbReference>
<proteinExistence type="predicted"/>
<evidence type="ECO:0000256" key="1">
    <source>
        <dbReference type="SAM" id="MobiDB-lite"/>
    </source>
</evidence>
<reference evidence="4" key="2">
    <citation type="submission" date="2025-09" db="UniProtKB">
        <authorList>
            <consortium name="Ensembl"/>
        </authorList>
    </citation>
    <scope>IDENTIFICATION</scope>
</reference>
<dbReference type="InterPro" id="IPR008906">
    <property type="entry name" value="HATC_C_dom"/>
</dbReference>
<evidence type="ECO:0008006" key="6">
    <source>
        <dbReference type="Google" id="ProtNLM"/>
    </source>
</evidence>
<dbReference type="PANTHER" id="PTHR45749:SF14">
    <property type="entry name" value="TTF-TYPE DOMAIN-CONTAINING PROTEIN"/>
    <property type="match status" value="1"/>
</dbReference>
<protein>
    <recommendedName>
        <fullName evidence="6">HAT C-terminal dimerisation domain-containing protein</fullName>
    </recommendedName>
</protein>
<reference evidence="4" key="1">
    <citation type="submission" date="2025-08" db="UniProtKB">
        <authorList>
            <consortium name="Ensembl"/>
        </authorList>
    </citation>
    <scope>IDENTIFICATION</scope>
</reference>
<dbReference type="Proteomes" id="UP000261420">
    <property type="component" value="Unplaced"/>
</dbReference>
<dbReference type="GO" id="GO:0046983">
    <property type="term" value="F:protein dimerization activity"/>
    <property type="evidence" value="ECO:0007669"/>
    <property type="project" value="InterPro"/>
</dbReference>
<evidence type="ECO:0000313" key="5">
    <source>
        <dbReference type="Proteomes" id="UP000261420"/>
    </source>
</evidence>
<evidence type="ECO:0000259" key="2">
    <source>
        <dbReference type="Pfam" id="PF05699"/>
    </source>
</evidence>
<evidence type="ECO:0000259" key="3">
    <source>
        <dbReference type="Pfam" id="PF14291"/>
    </source>
</evidence>